<name>G0P1L3_CAEBE</name>
<proteinExistence type="predicted"/>
<dbReference type="EMBL" id="GL380015">
    <property type="protein sequence ID" value="EGT42401.1"/>
    <property type="molecule type" value="Genomic_DNA"/>
</dbReference>
<evidence type="ECO:0000313" key="1">
    <source>
        <dbReference type="EMBL" id="EGT42401.1"/>
    </source>
</evidence>
<accession>G0P1L3</accession>
<dbReference type="AlphaFoldDB" id="G0P1L3"/>
<sequence length="146" mass="16576">MAYFAKATVPKDLEKEIHVTRPPTDLPNYANSNVLFSANAPMNNSYQDFKQDPVGIVTAKQTASAGGNERKCKMSRTVERAKVGLPTPSRTAYQLMYDCLQTFEGFKNDNKFIKEFMQTLLKTEEKIRPKPKVENFHGQHSVRCDV</sequence>
<organism evidence="2">
    <name type="scientific">Caenorhabditis brenneri</name>
    <name type="common">Nematode worm</name>
    <dbReference type="NCBI Taxonomy" id="135651"/>
    <lineage>
        <taxon>Eukaryota</taxon>
        <taxon>Metazoa</taxon>
        <taxon>Ecdysozoa</taxon>
        <taxon>Nematoda</taxon>
        <taxon>Chromadorea</taxon>
        <taxon>Rhabditida</taxon>
        <taxon>Rhabditina</taxon>
        <taxon>Rhabditomorpha</taxon>
        <taxon>Rhabditoidea</taxon>
        <taxon>Rhabditidae</taxon>
        <taxon>Peloderinae</taxon>
        <taxon>Caenorhabditis</taxon>
    </lineage>
</organism>
<dbReference type="InParanoid" id="G0P1L3"/>
<evidence type="ECO:0000313" key="2">
    <source>
        <dbReference type="Proteomes" id="UP000008068"/>
    </source>
</evidence>
<protein>
    <submittedName>
        <fullName evidence="1">Uncharacterized protein</fullName>
    </submittedName>
</protein>
<reference evidence="2" key="1">
    <citation type="submission" date="2011-07" db="EMBL/GenBank/DDBJ databases">
        <authorList>
            <consortium name="Caenorhabditis brenneri Sequencing and Analysis Consortium"/>
            <person name="Wilson R.K."/>
        </authorList>
    </citation>
    <scope>NUCLEOTIDE SEQUENCE [LARGE SCALE GENOMIC DNA]</scope>
    <source>
        <strain evidence="2">PB2801</strain>
    </source>
</reference>
<dbReference type="HOGENOM" id="CLU_1779083_0_0_1"/>
<keyword evidence="2" id="KW-1185">Reference proteome</keyword>
<dbReference type="Proteomes" id="UP000008068">
    <property type="component" value="Unassembled WGS sequence"/>
</dbReference>
<gene>
    <name evidence="1" type="ORF">CAEBREN_13463</name>
</gene>